<feature type="transmembrane region" description="Helical" evidence="9">
    <location>
        <begin position="57"/>
        <end position="79"/>
    </location>
</feature>
<name>A0A1M5K8F5_9BRAD</name>
<dbReference type="InterPro" id="IPR045062">
    <property type="entry name" value="Cyt_c_biogenesis_CcsA/CcmC"/>
</dbReference>
<dbReference type="GO" id="GO:0015232">
    <property type="term" value="F:heme transmembrane transporter activity"/>
    <property type="evidence" value="ECO:0007669"/>
    <property type="project" value="InterPro"/>
</dbReference>
<dbReference type="InterPro" id="IPR002541">
    <property type="entry name" value="Cyt_c_assembly"/>
</dbReference>
<reference evidence="11 12" key="1">
    <citation type="submission" date="2016-11" db="EMBL/GenBank/DDBJ databases">
        <authorList>
            <person name="Jaros S."/>
            <person name="Januszkiewicz K."/>
            <person name="Wedrychowicz H."/>
        </authorList>
    </citation>
    <scope>NUCLEOTIDE SEQUENCE [LARGE SCALE GENOMIC DNA]</scope>
    <source>
        <strain evidence="11 12">GAS138</strain>
    </source>
</reference>
<keyword evidence="9" id="KW-0997">Cell inner membrane</keyword>
<evidence type="ECO:0000256" key="9">
    <source>
        <dbReference type="RuleBase" id="RU364092"/>
    </source>
</evidence>
<dbReference type="PANTHER" id="PTHR30071:SF1">
    <property type="entry name" value="CYTOCHROME B_B6 PROTEIN-RELATED"/>
    <property type="match status" value="1"/>
</dbReference>
<evidence type="ECO:0000256" key="3">
    <source>
        <dbReference type="ARBA" id="ARBA00005840"/>
    </source>
</evidence>
<dbReference type="InterPro" id="IPR003557">
    <property type="entry name" value="Cyt_c_biogenesis_CcmC"/>
</dbReference>
<evidence type="ECO:0000256" key="4">
    <source>
        <dbReference type="ARBA" id="ARBA00016463"/>
    </source>
</evidence>
<feature type="transmembrane region" description="Helical" evidence="9">
    <location>
        <begin position="99"/>
        <end position="119"/>
    </location>
</feature>
<dbReference type="GO" id="GO:0017004">
    <property type="term" value="P:cytochrome complex assembly"/>
    <property type="evidence" value="ECO:0007669"/>
    <property type="project" value="UniProtKB-KW"/>
</dbReference>
<evidence type="ECO:0000256" key="8">
    <source>
        <dbReference type="ARBA" id="ARBA00023136"/>
    </source>
</evidence>
<dbReference type="GO" id="GO:0005886">
    <property type="term" value="C:plasma membrane"/>
    <property type="evidence" value="ECO:0007669"/>
    <property type="project" value="UniProtKB-SubCell"/>
</dbReference>
<feature type="transmembrane region" description="Helical" evidence="9">
    <location>
        <begin position="236"/>
        <end position="259"/>
    </location>
</feature>
<proteinExistence type="inferred from homology"/>
<keyword evidence="9" id="KW-1003">Cell membrane</keyword>
<keyword evidence="7 9" id="KW-1133">Transmembrane helix</keyword>
<keyword evidence="8 9" id="KW-0472">Membrane</keyword>
<dbReference type="AlphaFoldDB" id="A0A1M5K8F5"/>
<feature type="transmembrane region" description="Helical" evidence="9">
    <location>
        <begin position="131"/>
        <end position="150"/>
    </location>
</feature>
<keyword evidence="9" id="KW-0813">Transport</keyword>
<evidence type="ECO:0000256" key="5">
    <source>
        <dbReference type="ARBA" id="ARBA00022692"/>
    </source>
</evidence>
<evidence type="ECO:0000256" key="1">
    <source>
        <dbReference type="ARBA" id="ARBA00002442"/>
    </source>
</evidence>
<organism evidence="11 12">
    <name type="scientific">Bradyrhizobium erythrophlei</name>
    <dbReference type="NCBI Taxonomy" id="1437360"/>
    <lineage>
        <taxon>Bacteria</taxon>
        <taxon>Pseudomonadati</taxon>
        <taxon>Pseudomonadota</taxon>
        <taxon>Alphaproteobacteria</taxon>
        <taxon>Hyphomicrobiales</taxon>
        <taxon>Nitrobacteraceae</taxon>
        <taxon>Bradyrhizobium</taxon>
    </lineage>
</organism>
<accession>A0A1M5K8F5</accession>
<gene>
    <name evidence="9" type="primary">ccmC</name>
    <name evidence="11" type="ORF">SAMN05443248_1713</name>
</gene>
<evidence type="ECO:0000256" key="6">
    <source>
        <dbReference type="ARBA" id="ARBA00022748"/>
    </source>
</evidence>
<evidence type="ECO:0000256" key="2">
    <source>
        <dbReference type="ARBA" id="ARBA00004141"/>
    </source>
</evidence>
<dbReference type="Pfam" id="PF01578">
    <property type="entry name" value="Cytochrom_C_asm"/>
    <property type="match status" value="1"/>
</dbReference>
<comment type="function">
    <text evidence="1 9">Required for the export of heme to the periplasm for the biogenesis of c-type cytochromes.</text>
</comment>
<evidence type="ECO:0000256" key="7">
    <source>
        <dbReference type="ARBA" id="ARBA00022989"/>
    </source>
</evidence>
<protein>
    <recommendedName>
        <fullName evidence="4 9">Heme exporter protein C</fullName>
    </recommendedName>
    <alternativeName>
        <fullName evidence="9">Cytochrome c-type biogenesis protein</fullName>
    </alternativeName>
</protein>
<dbReference type="GO" id="GO:0020037">
    <property type="term" value="F:heme binding"/>
    <property type="evidence" value="ECO:0007669"/>
    <property type="project" value="InterPro"/>
</dbReference>
<dbReference type="NCBIfam" id="TIGR01191">
    <property type="entry name" value="ccmC"/>
    <property type="match status" value="1"/>
</dbReference>
<evidence type="ECO:0000313" key="12">
    <source>
        <dbReference type="Proteomes" id="UP000189796"/>
    </source>
</evidence>
<feature type="domain" description="Cytochrome c assembly protein" evidence="10">
    <location>
        <begin position="46"/>
        <end position="219"/>
    </location>
</feature>
<feature type="transmembrane region" description="Helical" evidence="9">
    <location>
        <begin position="162"/>
        <end position="181"/>
    </location>
</feature>
<comment type="subcellular location">
    <subcellularLocation>
        <location evidence="9">Cell inner membrane</location>
    </subcellularLocation>
    <subcellularLocation>
        <location evidence="2">Membrane</location>
        <topology evidence="2">Multi-pass membrane protein</topology>
    </subcellularLocation>
</comment>
<dbReference type="PANTHER" id="PTHR30071">
    <property type="entry name" value="HEME EXPORTER PROTEIN C"/>
    <property type="match status" value="1"/>
</dbReference>
<evidence type="ECO:0000259" key="10">
    <source>
        <dbReference type="Pfam" id="PF01578"/>
    </source>
</evidence>
<evidence type="ECO:0000313" key="11">
    <source>
        <dbReference type="EMBL" id="SHG48769.1"/>
    </source>
</evidence>
<dbReference type="Proteomes" id="UP000189796">
    <property type="component" value="Chromosome I"/>
</dbReference>
<dbReference type="PRINTS" id="PR01386">
    <property type="entry name" value="CCMCBIOGNSIS"/>
</dbReference>
<keyword evidence="5 9" id="KW-0812">Transmembrane</keyword>
<feature type="transmembrane region" description="Helical" evidence="9">
    <location>
        <begin position="193"/>
        <end position="216"/>
    </location>
</feature>
<keyword evidence="6 9" id="KW-0201">Cytochrome c-type biogenesis</keyword>
<dbReference type="EMBL" id="LT670817">
    <property type="protein sequence ID" value="SHG48769.1"/>
    <property type="molecule type" value="Genomic_DNA"/>
</dbReference>
<sequence>MGGLLESVLQHCFESINAIQQEREAAKVRGGCDWCWGAMTLIDFANPTRFLSLTARLLPFLAAATTILLMVGLYLSAAAPDDYQQGATVKIMFVHVPNAWLSMFVWAVMSTSALGTLVWRHPLADVAAKAAAPIGASFTFLALVTGSLWGRPMWGTYWEWDARLTSVLILLLMYLGLMALWRAVEDPSRAARAAAVLTLAGAINLPIIKFSVDWWNTLHQPASVLRMGGPTLDRTFLIPLLVMASGFTLLFVTLHVAAMRNEILRRRVRTLQMMQARSSSSDVSAASPASQPA</sequence>
<comment type="similarity">
    <text evidence="3 9">Belongs to the CcmC/CycZ/HelC family.</text>
</comment>